<evidence type="ECO:0000313" key="6">
    <source>
        <dbReference type="EMBL" id="GAH49315.1"/>
    </source>
</evidence>
<protein>
    <recommendedName>
        <fullName evidence="5">ABC transmembrane type-1 domain-containing protein</fullName>
    </recommendedName>
</protein>
<sequence length="155" mass="17256">MPYVYFLTQNTADLSKNILSEASVLTVGFILPLINITISSCVAIGILSMLLFTNVYITILSAIIFGGSYALIFFYFHNKLKVNGGKRLEENKQRFKTAGEALGGIKDVKVTGREDFFYHRYLKHSLELSNLTAWSSLIGAIPKYFLETIAFGGIV</sequence>
<feature type="transmembrane region" description="Helical" evidence="4">
    <location>
        <begin position="24"/>
        <end position="49"/>
    </location>
</feature>
<evidence type="ECO:0000256" key="4">
    <source>
        <dbReference type="SAM" id="Phobius"/>
    </source>
</evidence>
<feature type="non-terminal residue" evidence="6">
    <location>
        <position position="155"/>
    </location>
</feature>
<name>X1GWS5_9ZZZZ</name>
<dbReference type="EMBL" id="BARU01024430">
    <property type="protein sequence ID" value="GAH49315.1"/>
    <property type="molecule type" value="Genomic_DNA"/>
</dbReference>
<organism evidence="6">
    <name type="scientific">marine sediment metagenome</name>
    <dbReference type="NCBI Taxonomy" id="412755"/>
    <lineage>
        <taxon>unclassified sequences</taxon>
        <taxon>metagenomes</taxon>
        <taxon>ecological metagenomes</taxon>
    </lineage>
</organism>
<proteinExistence type="predicted"/>
<accession>X1GWS5</accession>
<feature type="transmembrane region" description="Helical" evidence="4">
    <location>
        <begin position="55"/>
        <end position="76"/>
    </location>
</feature>
<dbReference type="PROSITE" id="PS50929">
    <property type="entry name" value="ABC_TM1F"/>
    <property type="match status" value="1"/>
</dbReference>
<evidence type="ECO:0000256" key="3">
    <source>
        <dbReference type="ARBA" id="ARBA00023136"/>
    </source>
</evidence>
<keyword evidence="3 4" id="KW-0472">Membrane</keyword>
<dbReference type="InterPro" id="IPR036640">
    <property type="entry name" value="ABC1_TM_sf"/>
</dbReference>
<feature type="domain" description="ABC transmembrane type-1" evidence="5">
    <location>
        <begin position="1"/>
        <end position="155"/>
    </location>
</feature>
<dbReference type="GO" id="GO:0016020">
    <property type="term" value="C:membrane"/>
    <property type="evidence" value="ECO:0007669"/>
    <property type="project" value="InterPro"/>
</dbReference>
<dbReference type="InterPro" id="IPR011527">
    <property type="entry name" value="ABC1_TM_dom"/>
</dbReference>
<dbReference type="GO" id="GO:0005524">
    <property type="term" value="F:ATP binding"/>
    <property type="evidence" value="ECO:0007669"/>
    <property type="project" value="InterPro"/>
</dbReference>
<evidence type="ECO:0000256" key="2">
    <source>
        <dbReference type="ARBA" id="ARBA00022989"/>
    </source>
</evidence>
<keyword evidence="2 4" id="KW-1133">Transmembrane helix</keyword>
<keyword evidence="1 4" id="KW-0812">Transmembrane</keyword>
<dbReference type="GO" id="GO:0140359">
    <property type="term" value="F:ABC-type transporter activity"/>
    <property type="evidence" value="ECO:0007669"/>
    <property type="project" value="InterPro"/>
</dbReference>
<dbReference type="SUPFAM" id="SSF90123">
    <property type="entry name" value="ABC transporter transmembrane region"/>
    <property type="match status" value="1"/>
</dbReference>
<reference evidence="6" key="1">
    <citation type="journal article" date="2014" name="Front. Microbiol.">
        <title>High frequency of phylogenetically diverse reductive dehalogenase-homologous genes in deep subseafloor sedimentary metagenomes.</title>
        <authorList>
            <person name="Kawai M."/>
            <person name="Futagami T."/>
            <person name="Toyoda A."/>
            <person name="Takaki Y."/>
            <person name="Nishi S."/>
            <person name="Hori S."/>
            <person name="Arai W."/>
            <person name="Tsubouchi T."/>
            <person name="Morono Y."/>
            <person name="Uchiyama I."/>
            <person name="Ito T."/>
            <person name="Fujiyama A."/>
            <person name="Inagaki F."/>
            <person name="Takami H."/>
        </authorList>
    </citation>
    <scope>NUCLEOTIDE SEQUENCE</scope>
    <source>
        <strain evidence="6">Expedition CK06-06</strain>
    </source>
</reference>
<comment type="caution">
    <text evidence="6">The sequence shown here is derived from an EMBL/GenBank/DDBJ whole genome shotgun (WGS) entry which is preliminary data.</text>
</comment>
<evidence type="ECO:0000256" key="1">
    <source>
        <dbReference type="ARBA" id="ARBA00022692"/>
    </source>
</evidence>
<evidence type="ECO:0000259" key="5">
    <source>
        <dbReference type="PROSITE" id="PS50929"/>
    </source>
</evidence>
<dbReference type="AlphaFoldDB" id="X1GWS5"/>
<dbReference type="Pfam" id="PF00664">
    <property type="entry name" value="ABC_membrane"/>
    <property type="match status" value="1"/>
</dbReference>
<gene>
    <name evidence="6" type="ORF">S03H2_39501</name>
</gene>
<dbReference type="Gene3D" id="1.20.1560.10">
    <property type="entry name" value="ABC transporter type 1, transmembrane domain"/>
    <property type="match status" value="1"/>
</dbReference>